<name>A0ABN8AP01_9PROT</name>
<dbReference type="SUPFAM" id="SSF56935">
    <property type="entry name" value="Porins"/>
    <property type="match status" value="1"/>
</dbReference>
<dbReference type="InterPro" id="IPR017467">
    <property type="entry name" value="CHP03016_PEP-CTERM"/>
</dbReference>
<dbReference type="RefSeq" id="WP_239797286.1">
    <property type="nucleotide sequence ID" value="NZ_OU912926.1"/>
</dbReference>
<evidence type="ECO:0008006" key="3">
    <source>
        <dbReference type="Google" id="ProtNLM"/>
    </source>
</evidence>
<accession>A0ABN8AP01</accession>
<organism evidence="1 2">
    <name type="scientific">Candidatus Nitrotoga arctica</name>
    <dbReference type="NCBI Taxonomy" id="453162"/>
    <lineage>
        <taxon>Bacteria</taxon>
        <taxon>Pseudomonadati</taxon>
        <taxon>Pseudomonadota</taxon>
        <taxon>Betaproteobacteria</taxon>
        <taxon>Nitrosomonadales</taxon>
        <taxon>Gallionellaceae</taxon>
        <taxon>Candidatus Nitrotoga</taxon>
    </lineage>
</organism>
<keyword evidence="2" id="KW-1185">Reference proteome</keyword>
<sequence>MVTAIMTEVGGNNVFHKIYPRIVQTVTTILLMWPAYSTAADWKIVPNLSLLETYTDNVTLAERGNEKSDFITQINPGISLSGTGARLKVNVNYTMQNLFYANESNQNRTLHQLTARENAELIKNFFFLDSSASISQQNISLLGPLTTNNENITNNRTNVKTYSISPYIRHNFSNFASTQARYTHNAVYTDVGGLSTSQSDSVLLSLTSGSAFRKLGWGLNYSKQKIDGLGTSIGGLNTSVENEQYTGNLRYRVSSKFSLTGTSGYQKFSYTSTTGKSAGSFWTAGFIWTPAERTNITANTGKAFFGTTYTLTASHRTRRSAWSLSANQNITTARDQFLIPATTDTANFLNQLWTSNIPDPVMRQQTVDAFIRDNGLSASIFDPINFLTNRFFLQKRLQATVALSGAKNTLVLSIFNSLSEPQTSGDANSILFGTNNLALNSTTKQIGGNALWSWKVSPRTSANIGAVYIKSNILATGNEDETKTFRIGLTQQIRTKLNGALNFRHVERTSNQNIGEYRENAIIASLNMRF</sequence>
<dbReference type="NCBIfam" id="TIGR03016">
    <property type="entry name" value="pepcterm_hypo_1"/>
    <property type="match status" value="1"/>
</dbReference>
<dbReference type="EMBL" id="OU912926">
    <property type="protein sequence ID" value="CAG9933524.1"/>
    <property type="molecule type" value="Genomic_DNA"/>
</dbReference>
<reference evidence="1 2" key="1">
    <citation type="submission" date="2021-10" db="EMBL/GenBank/DDBJ databases">
        <authorList>
            <person name="Koch H."/>
        </authorList>
    </citation>
    <scope>NUCLEOTIDE SEQUENCE [LARGE SCALE GENOMIC DNA]</scope>
    <source>
        <strain evidence="1">6680</strain>
    </source>
</reference>
<proteinExistence type="predicted"/>
<protein>
    <recommendedName>
        <fullName evidence="3">TIGR03016 family PEP-CTERM system-associated outer membrane protein</fullName>
    </recommendedName>
</protein>
<dbReference type="Proteomes" id="UP000839052">
    <property type="component" value="Chromosome"/>
</dbReference>
<gene>
    <name evidence="1" type="ORF">NTG6680_2275</name>
</gene>
<evidence type="ECO:0000313" key="2">
    <source>
        <dbReference type="Proteomes" id="UP000839052"/>
    </source>
</evidence>
<evidence type="ECO:0000313" key="1">
    <source>
        <dbReference type="EMBL" id="CAG9933524.1"/>
    </source>
</evidence>